<dbReference type="InterPro" id="IPR003594">
    <property type="entry name" value="HATPase_dom"/>
</dbReference>
<dbReference type="OrthoDB" id="8673316at2"/>
<dbReference type="Gene3D" id="1.10.287.130">
    <property type="match status" value="1"/>
</dbReference>
<feature type="transmembrane region" description="Helical" evidence="11">
    <location>
        <begin position="168"/>
        <end position="187"/>
    </location>
</feature>
<dbReference type="InterPro" id="IPR013727">
    <property type="entry name" value="2CSK_N"/>
</dbReference>
<reference evidence="14 15" key="1">
    <citation type="submission" date="2016-11" db="EMBL/GenBank/DDBJ databases">
        <authorList>
            <person name="Jaros S."/>
            <person name="Januszkiewicz K."/>
            <person name="Wedrychowicz H."/>
        </authorList>
    </citation>
    <scope>NUCLEOTIDE SEQUENCE [LARGE SCALE GENOMIC DNA]</scope>
    <source>
        <strain evidence="14 15">GAS242</strain>
    </source>
</reference>
<dbReference type="SMART" id="SM00387">
    <property type="entry name" value="HATPase_c"/>
    <property type="match status" value="1"/>
</dbReference>
<evidence type="ECO:0000256" key="8">
    <source>
        <dbReference type="ARBA" id="ARBA00022989"/>
    </source>
</evidence>
<dbReference type="InterPro" id="IPR036890">
    <property type="entry name" value="HATPase_C_sf"/>
</dbReference>
<comment type="catalytic activity">
    <reaction evidence="1">
        <text>ATP + protein L-histidine = ADP + protein N-phospho-L-histidine.</text>
        <dbReference type="EC" id="2.7.13.3"/>
    </reaction>
</comment>
<keyword evidence="6 11" id="KW-0812">Transmembrane</keyword>
<dbReference type="PRINTS" id="PR00344">
    <property type="entry name" value="BCTRLSENSOR"/>
</dbReference>
<keyword evidence="4" id="KW-0597">Phosphoprotein</keyword>
<keyword evidence="9" id="KW-0902">Two-component regulatory system</keyword>
<keyword evidence="8 11" id="KW-1133">Transmembrane helix</keyword>
<dbReference type="InterPro" id="IPR036097">
    <property type="entry name" value="HisK_dim/P_sf"/>
</dbReference>
<accession>A0A1M5GAC1</accession>
<evidence type="ECO:0000256" key="5">
    <source>
        <dbReference type="ARBA" id="ARBA00022679"/>
    </source>
</evidence>
<evidence type="ECO:0000259" key="13">
    <source>
        <dbReference type="PROSITE" id="PS50885"/>
    </source>
</evidence>
<dbReference type="PROSITE" id="PS50109">
    <property type="entry name" value="HIS_KIN"/>
    <property type="match status" value="1"/>
</dbReference>
<dbReference type="Pfam" id="PF08521">
    <property type="entry name" value="2CSK_N"/>
    <property type="match status" value="1"/>
</dbReference>
<dbReference type="SMART" id="SM00304">
    <property type="entry name" value="HAMP"/>
    <property type="match status" value="1"/>
</dbReference>
<dbReference type="AlphaFoldDB" id="A0A1M5GAC1"/>
<dbReference type="InterPro" id="IPR003660">
    <property type="entry name" value="HAMP_dom"/>
</dbReference>
<dbReference type="EC" id="2.7.13.3" evidence="3"/>
<dbReference type="SMART" id="SM00388">
    <property type="entry name" value="HisKA"/>
    <property type="match status" value="1"/>
</dbReference>
<evidence type="ECO:0000256" key="9">
    <source>
        <dbReference type="ARBA" id="ARBA00023012"/>
    </source>
</evidence>
<name>A0A1M5GAC1_9BRAD</name>
<evidence type="ECO:0000256" key="7">
    <source>
        <dbReference type="ARBA" id="ARBA00022777"/>
    </source>
</evidence>
<dbReference type="Gene3D" id="3.30.565.10">
    <property type="entry name" value="Histidine kinase-like ATPase, C-terminal domain"/>
    <property type="match status" value="1"/>
</dbReference>
<dbReference type="RefSeq" id="WP_079563833.1">
    <property type="nucleotide sequence ID" value="NZ_LT670818.1"/>
</dbReference>
<keyword evidence="5" id="KW-0808">Transferase</keyword>
<dbReference type="PROSITE" id="PS50885">
    <property type="entry name" value="HAMP"/>
    <property type="match status" value="1"/>
</dbReference>
<dbReference type="Proteomes" id="UP000190675">
    <property type="component" value="Chromosome I"/>
</dbReference>
<evidence type="ECO:0000256" key="1">
    <source>
        <dbReference type="ARBA" id="ARBA00000085"/>
    </source>
</evidence>
<comment type="subcellular location">
    <subcellularLocation>
        <location evidence="2">Membrane</location>
        <topology evidence="2">Multi-pass membrane protein</topology>
    </subcellularLocation>
</comment>
<organism evidence="14 15">
    <name type="scientific">Bradyrhizobium erythrophlei</name>
    <dbReference type="NCBI Taxonomy" id="1437360"/>
    <lineage>
        <taxon>Bacteria</taxon>
        <taxon>Pseudomonadati</taxon>
        <taxon>Pseudomonadota</taxon>
        <taxon>Alphaproteobacteria</taxon>
        <taxon>Hyphomicrobiales</taxon>
        <taxon>Nitrobacteraceae</taxon>
        <taxon>Bradyrhizobium</taxon>
    </lineage>
</organism>
<dbReference type="GO" id="GO:0000155">
    <property type="term" value="F:phosphorelay sensor kinase activity"/>
    <property type="evidence" value="ECO:0007669"/>
    <property type="project" value="InterPro"/>
</dbReference>
<dbReference type="InterPro" id="IPR004358">
    <property type="entry name" value="Sig_transdc_His_kin-like_C"/>
</dbReference>
<dbReference type="SUPFAM" id="SSF55874">
    <property type="entry name" value="ATPase domain of HSP90 chaperone/DNA topoisomerase II/histidine kinase"/>
    <property type="match status" value="1"/>
</dbReference>
<keyword evidence="7 14" id="KW-0418">Kinase</keyword>
<protein>
    <recommendedName>
        <fullName evidence="3">histidine kinase</fullName>
        <ecNumber evidence="3">2.7.13.3</ecNumber>
    </recommendedName>
</protein>
<evidence type="ECO:0000259" key="12">
    <source>
        <dbReference type="PROSITE" id="PS50109"/>
    </source>
</evidence>
<dbReference type="PANTHER" id="PTHR45436:SF15">
    <property type="entry name" value="SENSOR HISTIDINE KINASE CUSS"/>
    <property type="match status" value="1"/>
</dbReference>
<dbReference type="GO" id="GO:0005886">
    <property type="term" value="C:plasma membrane"/>
    <property type="evidence" value="ECO:0007669"/>
    <property type="project" value="TreeGrafter"/>
</dbReference>
<feature type="domain" description="HAMP" evidence="13">
    <location>
        <begin position="188"/>
        <end position="241"/>
    </location>
</feature>
<evidence type="ECO:0000256" key="4">
    <source>
        <dbReference type="ARBA" id="ARBA00022553"/>
    </source>
</evidence>
<proteinExistence type="predicted"/>
<gene>
    <name evidence="14" type="ORF">SAMN05444169_0019</name>
</gene>
<evidence type="ECO:0000256" key="6">
    <source>
        <dbReference type="ARBA" id="ARBA00022692"/>
    </source>
</evidence>
<evidence type="ECO:0000313" key="15">
    <source>
        <dbReference type="Proteomes" id="UP000190675"/>
    </source>
</evidence>
<dbReference type="CDD" id="cd00082">
    <property type="entry name" value="HisKA"/>
    <property type="match status" value="1"/>
</dbReference>
<evidence type="ECO:0000256" key="11">
    <source>
        <dbReference type="SAM" id="Phobius"/>
    </source>
</evidence>
<evidence type="ECO:0000256" key="3">
    <source>
        <dbReference type="ARBA" id="ARBA00012438"/>
    </source>
</evidence>
<dbReference type="InterPro" id="IPR050428">
    <property type="entry name" value="TCS_sensor_his_kinase"/>
</dbReference>
<dbReference type="PANTHER" id="PTHR45436">
    <property type="entry name" value="SENSOR HISTIDINE KINASE YKOH"/>
    <property type="match status" value="1"/>
</dbReference>
<feature type="transmembrane region" description="Helical" evidence="11">
    <location>
        <begin position="12"/>
        <end position="34"/>
    </location>
</feature>
<evidence type="ECO:0000256" key="2">
    <source>
        <dbReference type="ARBA" id="ARBA00004141"/>
    </source>
</evidence>
<keyword evidence="10 11" id="KW-0472">Membrane</keyword>
<dbReference type="InterPro" id="IPR005467">
    <property type="entry name" value="His_kinase_dom"/>
</dbReference>
<evidence type="ECO:0000313" key="14">
    <source>
        <dbReference type="EMBL" id="SHG00683.1"/>
    </source>
</evidence>
<dbReference type="Pfam" id="PF00512">
    <property type="entry name" value="HisKA"/>
    <property type="match status" value="1"/>
</dbReference>
<feature type="domain" description="Histidine kinase" evidence="12">
    <location>
        <begin position="249"/>
        <end position="451"/>
    </location>
</feature>
<evidence type="ECO:0000256" key="10">
    <source>
        <dbReference type="ARBA" id="ARBA00023136"/>
    </source>
</evidence>
<dbReference type="Pfam" id="PF02518">
    <property type="entry name" value="HATPase_c"/>
    <property type="match status" value="1"/>
</dbReference>
<sequence length="460" mass="50618">MLRFKSIISRIVILHVVAVVITSIFMSLALSWLLSYATDNIHNKAMQEQAVAVAEHLTARPDGNLELNLPLDLLGLYSQPYGRYSYAVIDDRGRVLFSSLTDHVALFPSDAETGDVEFLQNRRGDATVSGASIRKTVGDKTVWIQAGEDLANRDVLIDDIVADFYRNVGWITLPILLVLLAADIAIFRRALRPLRQASEIASQIGPTRTGLRLPTEEIPREVRPLVSAVNHALDRLEEGFRIQRDFTADAAHELRTPLSILRTRLDILEDEQVGRALRQDVEGMANIISQLLDIAELDAFVVDPAEKADLRAVTAEIAEFVAPLALAQGKDIALLGEVDPVWVKGNPEMLGRAIRNLADNAINHTAPGTTVEFVVEENGTVSIFDQGPGVAEDERKLIFQRFWRRDRNKAGSTGLGLSIVQRIVELHSATITVENRLTRGAQFSIRFLAAGDATGKASGE</sequence>
<dbReference type="InterPro" id="IPR003661">
    <property type="entry name" value="HisK_dim/P_dom"/>
</dbReference>
<dbReference type="SUPFAM" id="SSF47384">
    <property type="entry name" value="Homodimeric domain of signal transducing histidine kinase"/>
    <property type="match status" value="1"/>
</dbReference>
<dbReference type="EMBL" id="LT670818">
    <property type="protein sequence ID" value="SHG00683.1"/>
    <property type="molecule type" value="Genomic_DNA"/>
</dbReference>